<name>K0BEZ8_9ARCH</name>
<keyword evidence="2" id="KW-1185">Reference proteome</keyword>
<dbReference type="HOGENOM" id="CLU_1691469_0_0_2"/>
<sequence length="155" mass="17447">MLKLVMKSSKKAGIVVLFVLGMSIFGYSQYASASQIRVSINQSELLNENEKGSNYNIELQFENPSLLILNAGETEFFIISNDEIIGKGNLESFTLQPLDSSYVRGTFHTDVNSDDESQSVRISGVIKYDMVITSIDVPFVYYPTEEQAREFIHQN</sequence>
<evidence type="ECO:0000313" key="1">
    <source>
        <dbReference type="EMBL" id="AFS83647.1"/>
    </source>
</evidence>
<dbReference type="Proteomes" id="UP000006100">
    <property type="component" value="Chromosome"/>
</dbReference>
<dbReference type="AlphaFoldDB" id="K0BEZ8"/>
<dbReference type="KEGG" id="nir:NSED_09285"/>
<dbReference type="RefSeq" id="WP_014966012.1">
    <property type="nucleotide sequence ID" value="NC_018656.1"/>
</dbReference>
<proteinExistence type="predicted"/>
<gene>
    <name evidence="1" type="ORF">NSED_09285</name>
</gene>
<evidence type="ECO:0000313" key="2">
    <source>
        <dbReference type="Proteomes" id="UP000006100"/>
    </source>
</evidence>
<accession>K0BEZ8</accession>
<protein>
    <submittedName>
        <fullName evidence="1">Uncharacterized protein</fullName>
    </submittedName>
</protein>
<dbReference type="EMBL" id="CP003843">
    <property type="protein sequence ID" value="AFS83647.1"/>
    <property type="molecule type" value="Genomic_DNA"/>
</dbReference>
<dbReference type="STRING" id="1229909.NSED_09285"/>
<dbReference type="eggNOG" id="arCOG08767">
    <property type="taxonomic scope" value="Archaea"/>
</dbReference>
<dbReference type="GeneID" id="13698620"/>
<organism evidence="1 2">
    <name type="scientific">Candidatus Nitrosopumilus sediminis</name>
    <dbReference type="NCBI Taxonomy" id="1229909"/>
    <lineage>
        <taxon>Archaea</taxon>
        <taxon>Nitrososphaerota</taxon>
        <taxon>Nitrososphaeria</taxon>
        <taxon>Nitrosopumilales</taxon>
        <taxon>Nitrosopumilaceae</taxon>
        <taxon>Nitrosopumilus</taxon>
    </lineage>
</organism>
<dbReference type="SUPFAM" id="SSF117070">
    <property type="entry name" value="LEA14-like"/>
    <property type="match status" value="1"/>
</dbReference>
<dbReference type="PATRIC" id="fig|1229909.8.peg.2029"/>
<reference evidence="1 2" key="1">
    <citation type="journal article" date="2012" name="J. Bacteriol.">
        <title>Draft Genome Sequence of an Ammonia-Oxidizing Archaeon, "Candidatus Nitrosopumilus sediminis" AR2, from Svalbard in the Arctic Circle.</title>
        <authorList>
            <person name="Park S.J."/>
            <person name="Kim J.G."/>
            <person name="Jung M.Y."/>
            <person name="Kim S.J."/>
            <person name="Cha I.T."/>
            <person name="Ghai R."/>
            <person name="Martin-Cuadrado A.B."/>
            <person name="Rodriguez-Valera F."/>
            <person name="Rhee S.K."/>
        </authorList>
    </citation>
    <scope>NUCLEOTIDE SEQUENCE [LARGE SCALE GENOMIC DNA]</scope>
    <source>
        <strain evidence="1 2">AR2</strain>
    </source>
</reference>